<feature type="transmembrane region" description="Helical" evidence="2">
    <location>
        <begin position="157"/>
        <end position="180"/>
    </location>
</feature>
<evidence type="ECO:0000313" key="4">
    <source>
        <dbReference type="Proteomes" id="UP000778578"/>
    </source>
</evidence>
<accession>A0ABS7QES5</accession>
<dbReference type="Pfam" id="PF19877">
    <property type="entry name" value="DUF6350"/>
    <property type="match status" value="1"/>
</dbReference>
<dbReference type="EMBL" id="JAINZZ010000031">
    <property type="protein sequence ID" value="MBY8880427.1"/>
    <property type="molecule type" value="Genomic_DNA"/>
</dbReference>
<feature type="transmembrane region" description="Helical" evidence="2">
    <location>
        <begin position="407"/>
        <end position="429"/>
    </location>
</feature>
<evidence type="ECO:0000313" key="3">
    <source>
        <dbReference type="EMBL" id="MBY8880427.1"/>
    </source>
</evidence>
<keyword evidence="2" id="KW-0472">Membrane</keyword>
<dbReference type="InterPro" id="IPR045931">
    <property type="entry name" value="DUF6350"/>
</dbReference>
<feature type="transmembrane region" description="Helical" evidence="2">
    <location>
        <begin position="192"/>
        <end position="209"/>
    </location>
</feature>
<feature type="compositionally biased region" description="Basic residues" evidence="1">
    <location>
        <begin position="446"/>
        <end position="455"/>
    </location>
</feature>
<organism evidence="3 4">
    <name type="scientific">Actinacidiphila acidipaludis</name>
    <dbReference type="NCBI Taxonomy" id="2873382"/>
    <lineage>
        <taxon>Bacteria</taxon>
        <taxon>Bacillati</taxon>
        <taxon>Actinomycetota</taxon>
        <taxon>Actinomycetes</taxon>
        <taxon>Kitasatosporales</taxon>
        <taxon>Streptomycetaceae</taxon>
        <taxon>Actinacidiphila</taxon>
    </lineage>
</organism>
<feature type="compositionally biased region" description="Pro residues" evidence="1">
    <location>
        <begin position="470"/>
        <end position="504"/>
    </location>
</feature>
<feature type="region of interest" description="Disordered" evidence="1">
    <location>
        <begin position="438"/>
        <end position="504"/>
    </location>
</feature>
<feature type="transmembrane region" description="Helical" evidence="2">
    <location>
        <begin position="28"/>
        <end position="52"/>
    </location>
</feature>
<keyword evidence="2" id="KW-1133">Transmembrane helix</keyword>
<feature type="transmembrane region" description="Helical" evidence="2">
    <location>
        <begin position="229"/>
        <end position="257"/>
    </location>
</feature>
<keyword evidence="4" id="KW-1185">Reference proteome</keyword>
<feature type="region of interest" description="Disordered" evidence="1">
    <location>
        <begin position="117"/>
        <end position="150"/>
    </location>
</feature>
<feature type="transmembrane region" description="Helical" evidence="2">
    <location>
        <begin position="339"/>
        <end position="360"/>
    </location>
</feature>
<feature type="transmembrane region" description="Helical" evidence="2">
    <location>
        <begin position="372"/>
        <end position="395"/>
    </location>
</feature>
<feature type="compositionally biased region" description="Basic and acidic residues" evidence="1">
    <location>
        <begin position="119"/>
        <end position="143"/>
    </location>
</feature>
<evidence type="ECO:0000256" key="1">
    <source>
        <dbReference type="SAM" id="MobiDB-lite"/>
    </source>
</evidence>
<dbReference type="Proteomes" id="UP000778578">
    <property type="component" value="Unassembled WGS sequence"/>
</dbReference>
<gene>
    <name evidence="3" type="ORF">K7862_22710</name>
</gene>
<sequence>MTHFTDPPQAPAARPEPHARWAAERVSALASGVIAAGLGLGVPAVAVLLLWVGSPYPDNGVDGALHLTAGLWLLSQGADLVRTGTISGEPTPVALAPLLLSAVPAWLLYRGTAAAVSGERGEGDGDEDATGHDARHDARHDAGRGSGSEPGAGVHRAAVVGGWVLTGYLAVAAVTVAYAVSGPIRVAPLTALYVPLFAAAAVACGAWSGCGKPAPADWLPLPRRYGEDVASALRSAAIGCVVLVGGGALVGGAALVLHGGAVARSYGRLSGPDAGRIAVLLLAALLIPNLAVWAASYALGVGFCVGAGSVVAPAGASGYPLLPSFPLLAALPGTGGAGVLGWATLVVPALAAGAVAWWVGGSGLGAGRTVRVACGAALFHGVGFAVAAAWAGGALGNDVLATFGPMWWRAGAAAAGWVLVIAVPGSLLVRRQLGHPARPVSARVPRPSRRPRMPRLPHIPRPTFRRAAVSPPPAPVPPPVADPLPWPTPPPFPPPLPPTPPSHS</sequence>
<evidence type="ECO:0000256" key="2">
    <source>
        <dbReference type="SAM" id="Phobius"/>
    </source>
</evidence>
<name>A0ABS7QES5_9ACTN</name>
<protein>
    <submittedName>
        <fullName evidence="3">DUF6350 family protein</fullName>
    </submittedName>
</protein>
<reference evidence="3 4" key="1">
    <citation type="submission" date="2021-08" db="EMBL/GenBank/DDBJ databases">
        <title>WGS of actinomycetes from Thailand.</title>
        <authorList>
            <person name="Thawai C."/>
        </authorList>
    </citation>
    <scope>NUCLEOTIDE SEQUENCE [LARGE SCALE GENOMIC DNA]</scope>
    <source>
        <strain evidence="3 4">PLK6-54</strain>
    </source>
</reference>
<feature type="transmembrane region" description="Helical" evidence="2">
    <location>
        <begin position="277"/>
        <end position="299"/>
    </location>
</feature>
<proteinExistence type="predicted"/>
<comment type="caution">
    <text evidence="3">The sequence shown here is derived from an EMBL/GenBank/DDBJ whole genome shotgun (WGS) entry which is preliminary data.</text>
</comment>
<dbReference type="RefSeq" id="WP_222965446.1">
    <property type="nucleotide sequence ID" value="NZ_JAINZZ010000031.1"/>
</dbReference>
<keyword evidence="2" id="KW-0812">Transmembrane</keyword>